<accession>A0A7C4BAI6</accession>
<dbReference type="EMBL" id="DTFI01000231">
    <property type="protein sequence ID" value="HGI44301.1"/>
    <property type="molecule type" value="Genomic_DNA"/>
</dbReference>
<keyword evidence="3" id="KW-0812">Transmembrane</keyword>
<sequence>MCPPGCAGSLGSGGTELPTVSVIIPAYQGGGELVELVERLLGDSYPRKEVIVAMDEPLPEVLEALEKLGCKLVVSNERRGKVHALNEAVRVSSGEVLVFLDDDVAVKDEGFLRKIVEAMRSCDVADVKKVITGRSLLARLVHIEYVAVNFASMLMAKLSGYTVAFNGAAFAIKRRALESLGGFPATLTEDFDLGLKCFLHRLRYTFVDTTYVLNYPPASWGEWYRQRKRWAVGVSDWLRRNYRILLKAVVKMPHVLLPGLVLLLPSLVTFTMTLILYNLARFKAAALLLIGLSSLVSQLLPIATLVTLNIQLAYLLTAAPLLVTLLVFTAWHVAAARKLSMRSEAYLYPVYLFFYQVLWLVILLAGLARVLVLKRTDVEDWVV</sequence>
<keyword evidence="2 4" id="KW-0808">Transferase</keyword>
<dbReference type="PANTHER" id="PTHR43630">
    <property type="entry name" value="POLY-BETA-1,6-N-ACETYL-D-GLUCOSAMINE SYNTHASE"/>
    <property type="match status" value="1"/>
</dbReference>
<gene>
    <name evidence="4" type="ORF">ENV17_07965</name>
</gene>
<dbReference type="Pfam" id="PF13641">
    <property type="entry name" value="Glyco_tranf_2_3"/>
    <property type="match status" value="1"/>
</dbReference>
<dbReference type="SUPFAM" id="SSF53448">
    <property type="entry name" value="Nucleotide-diphospho-sugar transferases"/>
    <property type="match status" value="1"/>
</dbReference>
<keyword evidence="3" id="KW-0472">Membrane</keyword>
<dbReference type="CDD" id="cd06423">
    <property type="entry name" value="CESA_like"/>
    <property type="match status" value="1"/>
</dbReference>
<protein>
    <submittedName>
        <fullName evidence="4">Glycosyltransferase family 2 protein</fullName>
    </submittedName>
</protein>
<organism evidence="4">
    <name type="scientific">Thermofilum pendens</name>
    <dbReference type="NCBI Taxonomy" id="2269"/>
    <lineage>
        <taxon>Archaea</taxon>
        <taxon>Thermoproteota</taxon>
        <taxon>Thermoprotei</taxon>
        <taxon>Thermofilales</taxon>
        <taxon>Thermofilaceae</taxon>
        <taxon>Thermofilum</taxon>
    </lineage>
</organism>
<name>A0A7C4BAI6_THEPE</name>
<feature type="transmembrane region" description="Helical" evidence="3">
    <location>
        <begin position="255"/>
        <end position="277"/>
    </location>
</feature>
<keyword evidence="1" id="KW-0328">Glycosyltransferase</keyword>
<feature type="transmembrane region" description="Helical" evidence="3">
    <location>
        <begin position="312"/>
        <end position="334"/>
    </location>
</feature>
<dbReference type="Gene3D" id="3.90.550.10">
    <property type="entry name" value="Spore Coat Polysaccharide Biosynthesis Protein SpsA, Chain A"/>
    <property type="match status" value="1"/>
</dbReference>
<evidence type="ECO:0000313" key="4">
    <source>
        <dbReference type="EMBL" id="HGI44301.1"/>
    </source>
</evidence>
<dbReference type="GO" id="GO:0016757">
    <property type="term" value="F:glycosyltransferase activity"/>
    <property type="evidence" value="ECO:0007669"/>
    <property type="project" value="UniProtKB-KW"/>
</dbReference>
<proteinExistence type="predicted"/>
<comment type="caution">
    <text evidence="4">The sequence shown here is derived from an EMBL/GenBank/DDBJ whole genome shotgun (WGS) entry which is preliminary data.</text>
</comment>
<evidence type="ECO:0000256" key="2">
    <source>
        <dbReference type="ARBA" id="ARBA00022679"/>
    </source>
</evidence>
<reference evidence="4" key="1">
    <citation type="journal article" date="2020" name="mSystems">
        <title>Genome- and Community-Level Interaction Insights into Carbon Utilization and Element Cycling Functions of Hydrothermarchaeota in Hydrothermal Sediment.</title>
        <authorList>
            <person name="Zhou Z."/>
            <person name="Liu Y."/>
            <person name="Xu W."/>
            <person name="Pan J."/>
            <person name="Luo Z.H."/>
            <person name="Li M."/>
        </authorList>
    </citation>
    <scope>NUCLEOTIDE SEQUENCE [LARGE SCALE GENOMIC DNA]</scope>
    <source>
        <strain evidence="4">SpSt-735</strain>
    </source>
</reference>
<evidence type="ECO:0000256" key="3">
    <source>
        <dbReference type="SAM" id="Phobius"/>
    </source>
</evidence>
<dbReference type="AlphaFoldDB" id="A0A7C4BAI6"/>
<feature type="transmembrane region" description="Helical" evidence="3">
    <location>
        <begin position="284"/>
        <end position="306"/>
    </location>
</feature>
<dbReference type="PANTHER" id="PTHR43630:SF1">
    <property type="entry name" value="POLY-BETA-1,6-N-ACETYL-D-GLUCOSAMINE SYNTHASE"/>
    <property type="match status" value="1"/>
</dbReference>
<keyword evidence="3" id="KW-1133">Transmembrane helix</keyword>
<feature type="transmembrane region" description="Helical" evidence="3">
    <location>
        <begin position="346"/>
        <end position="372"/>
    </location>
</feature>
<dbReference type="InterPro" id="IPR029044">
    <property type="entry name" value="Nucleotide-diphossugar_trans"/>
</dbReference>
<evidence type="ECO:0000256" key="1">
    <source>
        <dbReference type="ARBA" id="ARBA00022676"/>
    </source>
</evidence>